<evidence type="ECO:0000256" key="3">
    <source>
        <dbReference type="ARBA" id="ARBA00022490"/>
    </source>
</evidence>
<comment type="function">
    <text evidence="5">Responsible for the release of ribosomes from messenger RNA at the termination of protein biosynthesis. May increase the efficiency of translation by recycling ribosomes from one round of translation to another.</text>
</comment>
<feature type="domain" description="Ribosome recycling factor" evidence="7">
    <location>
        <begin position="21"/>
        <end position="184"/>
    </location>
</feature>
<dbReference type="InterPro" id="IPR002661">
    <property type="entry name" value="Ribosome_recyc_fac"/>
</dbReference>
<evidence type="ECO:0000256" key="1">
    <source>
        <dbReference type="ARBA" id="ARBA00004496"/>
    </source>
</evidence>
<dbReference type="AlphaFoldDB" id="A0AAT9LC23"/>
<keyword evidence="4 5" id="KW-0648">Protein biosynthesis</keyword>
<gene>
    <name evidence="5 8" type="primary">frr</name>
    <name evidence="8" type="ORF">IMF26_00510</name>
</gene>
<dbReference type="PANTHER" id="PTHR20982:SF3">
    <property type="entry name" value="MITOCHONDRIAL RIBOSOME RECYCLING FACTOR PSEUDO 1"/>
    <property type="match status" value="1"/>
</dbReference>
<evidence type="ECO:0000313" key="8">
    <source>
        <dbReference type="EMBL" id="QUL98616.1"/>
    </source>
</evidence>
<name>A0AAT9LC23_9FIRM</name>
<dbReference type="Gene3D" id="1.10.132.20">
    <property type="entry name" value="Ribosome-recycling factor"/>
    <property type="match status" value="1"/>
</dbReference>
<dbReference type="CDD" id="cd00520">
    <property type="entry name" value="RRF"/>
    <property type="match status" value="1"/>
</dbReference>
<dbReference type="InterPro" id="IPR036191">
    <property type="entry name" value="RRF_sf"/>
</dbReference>
<reference evidence="8" key="2">
    <citation type="journal article" date="2023" name="Biology">
        <title>Prokaryotic Life Associated with Coal-Fire Gas Vents Revealed by Metagenomics.</title>
        <authorList>
            <person name="Kadnikov V.V."/>
            <person name="Mardanov A.V."/>
            <person name="Beletsky A.V."/>
            <person name="Karnachuk O.V."/>
            <person name="Ravin N.V."/>
        </authorList>
    </citation>
    <scope>NUCLEOTIDE SEQUENCE</scope>
    <source>
        <strain evidence="8">Bu02</strain>
    </source>
</reference>
<feature type="coiled-coil region" evidence="6">
    <location>
        <begin position="126"/>
        <end position="181"/>
    </location>
</feature>
<dbReference type="HAMAP" id="MF_00040">
    <property type="entry name" value="RRF"/>
    <property type="match status" value="1"/>
</dbReference>
<comment type="subcellular location">
    <subcellularLocation>
        <location evidence="1 5">Cytoplasm</location>
    </subcellularLocation>
</comment>
<proteinExistence type="inferred from homology"/>
<dbReference type="SUPFAM" id="SSF55194">
    <property type="entry name" value="Ribosome recycling factor, RRF"/>
    <property type="match status" value="1"/>
</dbReference>
<dbReference type="InterPro" id="IPR023584">
    <property type="entry name" value="Ribosome_recyc_fac_dom"/>
</dbReference>
<evidence type="ECO:0000256" key="5">
    <source>
        <dbReference type="HAMAP-Rule" id="MF_00040"/>
    </source>
</evidence>
<evidence type="ECO:0000259" key="7">
    <source>
        <dbReference type="Pfam" id="PF01765"/>
    </source>
</evidence>
<dbReference type="Gene3D" id="3.30.1360.40">
    <property type="match status" value="1"/>
</dbReference>
<dbReference type="GO" id="GO:0005737">
    <property type="term" value="C:cytoplasm"/>
    <property type="evidence" value="ECO:0007669"/>
    <property type="project" value="UniProtKB-SubCell"/>
</dbReference>
<evidence type="ECO:0000256" key="6">
    <source>
        <dbReference type="SAM" id="Coils"/>
    </source>
</evidence>
<dbReference type="KEGG" id="fcz:IMF26_00510"/>
<protein>
    <recommendedName>
        <fullName evidence="5">Ribosome-recycling factor</fullName>
        <shortName evidence="5">RRF</shortName>
    </recommendedName>
    <alternativeName>
        <fullName evidence="5">Ribosome-releasing factor</fullName>
    </alternativeName>
</protein>
<comment type="similarity">
    <text evidence="2 5">Belongs to the RRF family.</text>
</comment>
<evidence type="ECO:0000256" key="4">
    <source>
        <dbReference type="ARBA" id="ARBA00022917"/>
    </source>
</evidence>
<dbReference type="NCBIfam" id="TIGR00496">
    <property type="entry name" value="frr"/>
    <property type="match status" value="1"/>
</dbReference>
<dbReference type="FunFam" id="1.10.132.20:FF:000001">
    <property type="entry name" value="Ribosome-recycling factor"/>
    <property type="match status" value="1"/>
</dbReference>
<evidence type="ECO:0000256" key="2">
    <source>
        <dbReference type="ARBA" id="ARBA00005912"/>
    </source>
</evidence>
<accession>A0AAT9LC23</accession>
<dbReference type="FunFam" id="3.30.1360.40:FF:000001">
    <property type="entry name" value="Ribosome-recycling factor"/>
    <property type="match status" value="1"/>
</dbReference>
<dbReference type="GO" id="GO:0043023">
    <property type="term" value="F:ribosomal large subunit binding"/>
    <property type="evidence" value="ECO:0007669"/>
    <property type="project" value="TreeGrafter"/>
</dbReference>
<keyword evidence="3 5" id="KW-0963">Cytoplasm</keyword>
<keyword evidence="6" id="KW-0175">Coiled coil</keyword>
<organism evidence="8">
    <name type="scientific">Candidatus Fermentithermobacillus carboniphilus</name>
    <dbReference type="NCBI Taxonomy" id="3085328"/>
    <lineage>
        <taxon>Bacteria</taxon>
        <taxon>Bacillati</taxon>
        <taxon>Bacillota</taxon>
        <taxon>Candidatus Fermentithermobacillia</taxon>
        <taxon>Candidatus Fermentithermobacillales</taxon>
        <taxon>Candidatus Fermentithermobacillaceae</taxon>
        <taxon>Candidatus Fermentithermobacillus</taxon>
    </lineage>
</organism>
<dbReference type="PANTHER" id="PTHR20982">
    <property type="entry name" value="RIBOSOME RECYCLING FACTOR"/>
    <property type="match status" value="1"/>
</dbReference>
<reference evidence="8" key="1">
    <citation type="submission" date="2020-10" db="EMBL/GenBank/DDBJ databases">
        <authorList>
            <person name="Kadnikov V."/>
            <person name="Beletsky A.V."/>
            <person name="Mardanov A.V."/>
            <person name="Karnachuk O.V."/>
            <person name="Ravin N.V."/>
        </authorList>
    </citation>
    <scope>NUCLEOTIDE SEQUENCE</scope>
    <source>
        <strain evidence="8">Bu02</strain>
    </source>
</reference>
<dbReference type="EMBL" id="CP062796">
    <property type="protein sequence ID" value="QUL98616.1"/>
    <property type="molecule type" value="Genomic_DNA"/>
</dbReference>
<dbReference type="Pfam" id="PF01765">
    <property type="entry name" value="RRF"/>
    <property type="match status" value="1"/>
</dbReference>
<sequence>MDERSVLSQAEDKMKKVIEAFKKNLASVRAGRASPVLLEKVFVDYYGVPTPINQVATIGVAPPRTLVIQPWDKKMLSTLEKAIQKADLGAMPINDGNVIRLTIPPLSGDRRQEIIKSIRKDAESQKVSIRNIRRDINEEIKKAEKDKTLSEDDSRRIQDKVQKLTDKYVKMIDDLVAAKEKEVMEV</sequence>
<dbReference type="GO" id="GO:0006415">
    <property type="term" value="P:translational termination"/>
    <property type="evidence" value="ECO:0007669"/>
    <property type="project" value="UniProtKB-UniRule"/>
</dbReference>